<reference evidence="1" key="2">
    <citation type="submission" date="2020-11" db="EMBL/GenBank/DDBJ databases">
        <authorList>
            <person name="McCartney M.A."/>
            <person name="Auch B."/>
            <person name="Kono T."/>
            <person name="Mallez S."/>
            <person name="Becker A."/>
            <person name="Gohl D.M."/>
            <person name="Silverstein K.A.T."/>
            <person name="Koren S."/>
            <person name="Bechman K.B."/>
            <person name="Herman A."/>
            <person name="Abrahante J.E."/>
            <person name="Garbe J."/>
        </authorList>
    </citation>
    <scope>NUCLEOTIDE SEQUENCE</scope>
    <source>
        <strain evidence="1">Duluth1</strain>
        <tissue evidence="1">Whole animal</tissue>
    </source>
</reference>
<dbReference type="Proteomes" id="UP000828390">
    <property type="component" value="Unassembled WGS sequence"/>
</dbReference>
<dbReference type="EMBL" id="JAIWYP010000006">
    <property type="protein sequence ID" value="KAH3812782.1"/>
    <property type="molecule type" value="Genomic_DNA"/>
</dbReference>
<protein>
    <submittedName>
        <fullName evidence="1">Uncharacterized protein</fullName>
    </submittedName>
</protein>
<proteinExistence type="predicted"/>
<sequence length="81" mass="9436">MQNAALSHGHTYSKAQQTPIINSYQQAMLNEFKFKCEDSVYREHGQVRANGGNKLRNYRQFITEFTVEPVRQVFYDKSSTT</sequence>
<evidence type="ECO:0000313" key="2">
    <source>
        <dbReference type="Proteomes" id="UP000828390"/>
    </source>
</evidence>
<keyword evidence="2" id="KW-1185">Reference proteome</keyword>
<accession>A0A9D4JMF1</accession>
<gene>
    <name evidence="1" type="ORF">DPMN_141222</name>
</gene>
<reference evidence="1" key="1">
    <citation type="journal article" date="2019" name="bioRxiv">
        <title>The Genome of the Zebra Mussel, Dreissena polymorpha: A Resource for Invasive Species Research.</title>
        <authorList>
            <person name="McCartney M.A."/>
            <person name="Auch B."/>
            <person name="Kono T."/>
            <person name="Mallez S."/>
            <person name="Zhang Y."/>
            <person name="Obille A."/>
            <person name="Becker A."/>
            <person name="Abrahante J.E."/>
            <person name="Garbe J."/>
            <person name="Badalamenti J.P."/>
            <person name="Herman A."/>
            <person name="Mangelson H."/>
            <person name="Liachko I."/>
            <person name="Sullivan S."/>
            <person name="Sone E.D."/>
            <person name="Koren S."/>
            <person name="Silverstein K.A.T."/>
            <person name="Beckman K.B."/>
            <person name="Gohl D.M."/>
        </authorList>
    </citation>
    <scope>NUCLEOTIDE SEQUENCE</scope>
    <source>
        <strain evidence="1">Duluth1</strain>
        <tissue evidence="1">Whole animal</tissue>
    </source>
</reference>
<evidence type="ECO:0000313" key="1">
    <source>
        <dbReference type="EMBL" id="KAH3812782.1"/>
    </source>
</evidence>
<organism evidence="1 2">
    <name type="scientific">Dreissena polymorpha</name>
    <name type="common">Zebra mussel</name>
    <name type="synonym">Mytilus polymorpha</name>
    <dbReference type="NCBI Taxonomy" id="45954"/>
    <lineage>
        <taxon>Eukaryota</taxon>
        <taxon>Metazoa</taxon>
        <taxon>Spiralia</taxon>
        <taxon>Lophotrochozoa</taxon>
        <taxon>Mollusca</taxon>
        <taxon>Bivalvia</taxon>
        <taxon>Autobranchia</taxon>
        <taxon>Heteroconchia</taxon>
        <taxon>Euheterodonta</taxon>
        <taxon>Imparidentia</taxon>
        <taxon>Neoheterodontei</taxon>
        <taxon>Myida</taxon>
        <taxon>Dreissenoidea</taxon>
        <taxon>Dreissenidae</taxon>
        <taxon>Dreissena</taxon>
    </lineage>
</organism>
<comment type="caution">
    <text evidence="1">The sequence shown here is derived from an EMBL/GenBank/DDBJ whole genome shotgun (WGS) entry which is preliminary data.</text>
</comment>
<dbReference type="AlphaFoldDB" id="A0A9D4JMF1"/>
<name>A0A9D4JMF1_DREPO</name>